<dbReference type="Proteomes" id="UP000306441">
    <property type="component" value="Unassembled WGS sequence"/>
</dbReference>
<dbReference type="RefSeq" id="WP_136357301.1">
    <property type="nucleotide sequence ID" value="NZ_SSNY01000006.1"/>
</dbReference>
<accession>A0ABY2Q615</accession>
<sequence>MLLSVIAVAAAGVLVGLRFKAPALIATTAVLLAGSLVWNGLGFPGHVTISRFLILVFALACAYVVGLLLSTRGRRP</sequence>
<protein>
    <submittedName>
        <fullName evidence="2">Uncharacterized protein</fullName>
    </submittedName>
</protein>
<evidence type="ECO:0000313" key="2">
    <source>
        <dbReference type="EMBL" id="THF56954.1"/>
    </source>
</evidence>
<keyword evidence="3" id="KW-1185">Reference proteome</keyword>
<reference evidence="2 3" key="1">
    <citation type="submission" date="2019-04" db="EMBL/GenBank/DDBJ databases">
        <title>Mesorhizobium composti sp. nov., isolated from compost.</title>
        <authorList>
            <person name="Lin S.-Y."/>
            <person name="Hameed A."/>
            <person name="Hsieh Y.-T."/>
            <person name="Young C.-C."/>
        </authorList>
    </citation>
    <scope>NUCLEOTIDE SEQUENCE [LARGE SCALE GENOMIC DNA]</scope>
    <source>
        <strain evidence="2 3">CC-YTH430</strain>
    </source>
</reference>
<name>A0ABY2Q615_9HYPH</name>
<evidence type="ECO:0000313" key="3">
    <source>
        <dbReference type="Proteomes" id="UP000306441"/>
    </source>
</evidence>
<comment type="caution">
    <text evidence="2">The sequence shown here is derived from an EMBL/GenBank/DDBJ whole genome shotgun (WGS) entry which is preliminary data.</text>
</comment>
<dbReference type="EMBL" id="SSNY01000006">
    <property type="protein sequence ID" value="THF56954.1"/>
    <property type="molecule type" value="Genomic_DNA"/>
</dbReference>
<feature type="transmembrane region" description="Helical" evidence="1">
    <location>
        <begin position="49"/>
        <end position="69"/>
    </location>
</feature>
<keyword evidence="1" id="KW-0812">Transmembrane</keyword>
<proteinExistence type="predicted"/>
<keyword evidence="1" id="KW-0472">Membrane</keyword>
<organism evidence="2 3">
    <name type="scientific">Ollibium composti</name>
    <dbReference type="NCBI Taxonomy" id="2675109"/>
    <lineage>
        <taxon>Bacteria</taxon>
        <taxon>Pseudomonadati</taxon>
        <taxon>Pseudomonadota</taxon>
        <taxon>Alphaproteobacteria</taxon>
        <taxon>Hyphomicrobiales</taxon>
        <taxon>Phyllobacteriaceae</taxon>
        <taxon>Ollibium</taxon>
    </lineage>
</organism>
<evidence type="ECO:0000256" key="1">
    <source>
        <dbReference type="SAM" id="Phobius"/>
    </source>
</evidence>
<keyword evidence="1" id="KW-1133">Transmembrane helix</keyword>
<gene>
    <name evidence="2" type="ORF">E6C48_11555</name>
</gene>